<name>A0A368JRD0_9BACT</name>
<evidence type="ECO:0000256" key="1">
    <source>
        <dbReference type="SAM" id="Phobius"/>
    </source>
</evidence>
<dbReference type="PANTHER" id="PTHR41913">
    <property type="entry name" value="DUF1684 DOMAIN-CONTAINING PROTEIN"/>
    <property type="match status" value="1"/>
</dbReference>
<keyword evidence="1" id="KW-1133">Transmembrane helix</keyword>
<organism evidence="2 3">
    <name type="scientific">Larkinella punicea</name>
    <dbReference type="NCBI Taxonomy" id="2315727"/>
    <lineage>
        <taxon>Bacteria</taxon>
        <taxon>Pseudomonadati</taxon>
        <taxon>Bacteroidota</taxon>
        <taxon>Cytophagia</taxon>
        <taxon>Cytophagales</taxon>
        <taxon>Spirosomataceae</taxon>
        <taxon>Larkinella</taxon>
    </lineage>
</organism>
<keyword evidence="3" id="KW-1185">Reference proteome</keyword>
<dbReference type="OrthoDB" id="5493262at2"/>
<dbReference type="Pfam" id="PF07920">
    <property type="entry name" value="DUF1684"/>
    <property type="match status" value="1"/>
</dbReference>
<dbReference type="InterPro" id="IPR012467">
    <property type="entry name" value="DUF1684"/>
</dbReference>
<dbReference type="RefSeq" id="WP_114405582.1">
    <property type="nucleotide sequence ID" value="NZ_QOWE01000006.1"/>
</dbReference>
<proteinExistence type="predicted"/>
<evidence type="ECO:0000313" key="2">
    <source>
        <dbReference type="EMBL" id="RCR69885.1"/>
    </source>
</evidence>
<dbReference type="AlphaFoldDB" id="A0A368JRD0"/>
<reference evidence="2 3" key="1">
    <citation type="submission" date="2018-07" db="EMBL/GenBank/DDBJ databases">
        <title>Genome analysis of Larkinella rosea.</title>
        <authorList>
            <person name="Zhou Z."/>
            <person name="Wang G."/>
        </authorList>
    </citation>
    <scope>NUCLEOTIDE SEQUENCE [LARGE SCALE GENOMIC DNA]</scope>
    <source>
        <strain evidence="3">zzj9</strain>
    </source>
</reference>
<feature type="transmembrane region" description="Helical" evidence="1">
    <location>
        <begin position="7"/>
        <end position="24"/>
    </location>
</feature>
<sequence>MLRNRFLLVGLFLIVLAIIYYSFFDAGNTDTPSVTNPESYRLEVLQKRKDKEEFFRTSSESPFTDKTKFKSLVYFNPDPAYRVAARLEPFADKKKLVVPLTDGSEEVYEKYAHAVFTINDELCRLLVLKHDNTLSVLFKDQTSGKETYGGGRYLDFSPDDVKENRLVIDFNEAYNPYCAYNHEYACPLPPAENSLPVAVRAGEKYVEIK</sequence>
<accession>A0A368JRD0</accession>
<dbReference type="Proteomes" id="UP000253383">
    <property type="component" value="Unassembled WGS sequence"/>
</dbReference>
<evidence type="ECO:0000313" key="3">
    <source>
        <dbReference type="Proteomes" id="UP000253383"/>
    </source>
</evidence>
<dbReference type="PANTHER" id="PTHR41913:SF1">
    <property type="entry name" value="DUF1684 DOMAIN-CONTAINING PROTEIN"/>
    <property type="match status" value="1"/>
</dbReference>
<comment type="caution">
    <text evidence="2">The sequence shown here is derived from an EMBL/GenBank/DDBJ whole genome shotgun (WGS) entry which is preliminary data.</text>
</comment>
<gene>
    <name evidence="2" type="ORF">DUE52_08570</name>
</gene>
<dbReference type="EMBL" id="QOWE01000006">
    <property type="protein sequence ID" value="RCR69885.1"/>
    <property type="molecule type" value="Genomic_DNA"/>
</dbReference>
<keyword evidence="1" id="KW-0472">Membrane</keyword>
<protein>
    <submittedName>
        <fullName evidence="2">DUF1684 domain-containing protein</fullName>
    </submittedName>
</protein>
<keyword evidence="1" id="KW-0812">Transmembrane</keyword>